<organism evidence="1 2">
    <name type="scientific">Burkholderia cenocepacia</name>
    <dbReference type="NCBI Taxonomy" id="95486"/>
    <lineage>
        <taxon>Bacteria</taxon>
        <taxon>Pseudomonadati</taxon>
        <taxon>Pseudomonadota</taxon>
        <taxon>Betaproteobacteria</taxon>
        <taxon>Burkholderiales</taxon>
        <taxon>Burkholderiaceae</taxon>
        <taxon>Burkholderia</taxon>
        <taxon>Burkholderia cepacia complex</taxon>
    </lineage>
</organism>
<dbReference type="AlphaFoldDB" id="A0AAD0N6V4"/>
<protein>
    <submittedName>
        <fullName evidence="1">Uncharacterized protein</fullName>
    </submittedName>
</protein>
<proteinExistence type="predicted"/>
<dbReference type="Proteomes" id="UP000244809">
    <property type="component" value="Chromosome 1"/>
</dbReference>
<evidence type="ECO:0000313" key="2">
    <source>
        <dbReference type="Proteomes" id="UP000244809"/>
    </source>
</evidence>
<accession>A0AAD0N6V4</accession>
<dbReference type="EMBL" id="CP021067">
    <property type="protein sequence ID" value="AWG27579.1"/>
    <property type="molecule type" value="Genomic_DNA"/>
</dbReference>
<name>A0AAD0N6V4_9BURK</name>
<sequence>MDSKMTSVDMWNRSSNLVDYMDYSTKVNAFSCSMYLSDIAPLCLKDYKFWTRMTLPYLS</sequence>
<evidence type="ECO:0000313" key="1">
    <source>
        <dbReference type="EMBL" id="AWG27579.1"/>
    </source>
</evidence>
<gene>
    <name evidence="1" type="ORF">B9Z07_01000</name>
</gene>
<reference evidence="1 2" key="1">
    <citation type="submission" date="2017-04" db="EMBL/GenBank/DDBJ databases">
        <title>Complete genome sequence of Burkholderia cenocepacia PC184 Midwest clone.</title>
        <authorList>
            <person name="Mulks M.H."/>
            <person name="Cooper V.S."/>
        </authorList>
    </citation>
    <scope>NUCLEOTIDE SEQUENCE [LARGE SCALE GENOMIC DNA]</scope>
    <source>
        <strain evidence="1 2">PC184 Mulks</strain>
    </source>
</reference>